<dbReference type="Pfam" id="PF08220">
    <property type="entry name" value="HTH_DeoR"/>
    <property type="match status" value="1"/>
</dbReference>
<dbReference type="SUPFAM" id="SSF46785">
    <property type="entry name" value="Winged helix' DNA-binding domain"/>
    <property type="match status" value="1"/>
</dbReference>
<evidence type="ECO:0000256" key="3">
    <source>
        <dbReference type="ARBA" id="ARBA00023163"/>
    </source>
</evidence>
<dbReference type="GO" id="GO:0003677">
    <property type="term" value="F:DNA binding"/>
    <property type="evidence" value="ECO:0007669"/>
    <property type="project" value="UniProtKB-KW"/>
</dbReference>
<dbReference type="PROSITE" id="PS00894">
    <property type="entry name" value="HTH_DEOR_1"/>
    <property type="match status" value="1"/>
</dbReference>
<dbReference type="InterPro" id="IPR036388">
    <property type="entry name" value="WH-like_DNA-bd_sf"/>
</dbReference>
<evidence type="ECO:0000313" key="6">
    <source>
        <dbReference type="Proteomes" id="UP000192917"/>
    </source>
</evidence>
<dbReference type="SMART" id="SM01134">
    <property type="entry name" value="DeoRC"/>
    <property type="match status" value="1"/>
</dbReference>
<dbReference type="InterPro" id="IPR001034">
    <property type="entry name" value="DeoR_HTH"/>
</dbReference>
<sequence>MAARMTQGTRSPRVERIPAQRQAMILEHLQQSQAASLQELSKSIGASVSTIRRDLDELQARGYLERTHGGAALSSGGRASFEVDSAIAGHIARSEKEAIGRRAAALVEPGQSVIFDSSSTVLEAARAIVARGLPITAVTNDLGIAQLLAASRSVRLIVPGGSLRAGSPTLLGQPGERFLGDLHADLTLLGAHGFDEAVLTETTIDAVSTKRAMIAAAARTLVLADSSKAGIRSFCTICRWSEVDGLITDSALPTERQRALREQGLGIELARPEPSA</sequence>
<dbReference type="PRINTS" id="PR00037">
    <property type="entry name" value="HTHLACR"/>
</dbReference>
<dbReference type="RefSeq" id="WP_085125482.1">
    <property type="nucleotide sequence ID" value="NZ_FWZX01000028.1"/>
</dbReference>
<reference evidence="5 6" key="1">
    <citation type="submission" date="2017-04" db="EMBL/GenBank/DDBJ databases">
        <authorList>
            <person name="Afonso C.L."/>
            <person name="Miller P.J."/>
            <person name="Scott M.A."/>
            <person name="Spackman E."/>
            <person name="Goraichik I."/>
            <person name="Dimitrov K.M."/>
            <person name="Suarez D.L."/>
            <person name="Swayne D.E."/>
        </authorList>
    </citation>
    <scope>NUCLEOTIDE SEQUENCE [LARGE SCALE GENOMIC DNA]</scope>
    <source>
        <strain evidence="5 6">USBA 355</strain>
    </source>
</reference>
<dbReference type="InterPro" id="IPR037171">
    <property type="entry name" value="NagB/RpiA_transferase-like"/>
</dbReference>
<evidence type="ECO:0000256" key="1">
    <source>
        <dbReference type="ARBA" id="ARBA00023015"/>
    </source>
</evidence>
<dbReference type="InterPro" id="IPR014036">
    <property type="entry name" value="DeoR-like_C"/>
</dbReference>
<dbReference type="Pfam" id="PF00455">
    <property type="entry name" value="DeoRC"/>
    <property type="match status" value="1"/>
</dbReference>
<evidence type="ECO:0000313" key="5">
    <source>
        <dbReference type="EMBL" id="SMF69076.1"/>
    </source>
</evidence>
<dbReference type="Proteomes" id="UP000192917">
    <property type="component" value="Unassembled WGS sequence"/>
</dbReference>
<dbReference type="InterPro" id="IPR050313">
    <property type="entry name" value="Carb_Metab_HTH_regulators"/>
</dbReference>
<name>A0A1Y6CKN9_9PROT</name>
<keyword evidence="2" id="KW-0238">DNA-binding</keyword>
<dbReference type="InterPro" id="IPR018356">
    <property type="entry name" value="Tscrpt_reg_HTH_DeoR_CS"/>
</dbReference>
<evidence type="ECO:0000259" key="4">
    <source>
        <dbReference type="PROSITE" id="PS51000"/>
    </source>
</evidence>
<dbReference type="PANTHER" id="PTHR30363:SF44">
    <property type="entry name" value="AGA OPERON TRANSCRIPTIONAL REPRESSOR-RELATED"/>
    <property type="match status" value="1"/>
</dbReference>
<dbReference type="SMART" id="SM00420">
    <property type="entry name" value="HTH_DEOR"/>
    <property type="match status" value="1"/>
</dbReference>
<feature type="domain" description="HTH deoR-type" evidence="4">
    <location>
        <begin position="18"/>
        <end position="73"/>
    </location>
</feature>
<proteinExistence type="predicted"/>
<evidence type="ECO:0000256" key="2">
    <source>
        <dbReference type="ARBA" id="ARBA00023125"/>
    </source>
</evidence>
<keyword evidence="3" id="KW-0804">Transcription</keyword>
<protein>
    <submittedName>
        <fullName evidence="5">Transcriptional regulator, DeoR family</fullName>
    </submittedName>
</protein>
<dbReference type="STRING" id="560819.SAMN05428998_12837"/>
<dbReference type="Gene3D" id="1.10.10.10">
    <property type="entry name" value="Winged helix-like DNA-binding domain superfamily/Winged helix DNA-binding domain"/>
    <property type="match status" value="1"/>
</dbReference>
<dbReference type="GO" id="GO:0003700">
    <property type="term" value="F:DNA-binding transcription factor activity"/>
    <property type="evidence" value="ECO:0007669"/>
    <property type="project" value="InterPro"/>
</dbReference>
<keyword evidence="1" id="KW-0805">Transcription regulation</keyword>
<dbReference type="PANTHER" id="PTHR30363">
    <property type="entry name" value="HTH-TYPE TRANSCRIPTIONAL REGULATOR SRLR-RELATED"/>
    <property type="match status" value="1"/>
</dbReference>
<dbReference type="SUPFAM" id="SSF100950">
    <property type="entry name" value="NagB/RpiA/CoA transferase-like"/>
    <property type="match status" value="1"/>
</dbReference>
<organism evidence="5 6">
    <name type="scientific">Tistlia consotensis USBA 355</name>
    <dbReference type="NCBI Taxonomy" id="560819"/>
    <lineage>
        <taxon>Bacteria</taxon>
        <taxon>Pseudomonadati</taxon>
        <taxon>Pseudomonadota</taxon>
        <taxon>Alphaproteobacteria</taxon>
        <taxon>Rhodospirillales</taxon>
        <taxon>Rhodovibrionaceae</taxon>
        <taxon>Tistlia</taxon>
    </lineage>
</organism>
<dbReference type="InterPro" id="IPR036390">
    <property type="entry name" value="WH_DNA-bd_sf"/>
</dbReference>
<keyword evidence="6" id="KW-1185">Reference proteome</keyword>
<accession>A0A1Y6CKN9</accession>
<dbReference type="Gene3D" id="3.40.50.1360">
    <property type="match status" value="1"/>
</dbReference>
<dbReference type="PROSITE" id="PS51000">
    <property type="entry name" value="HTH_DEOR_2"/>
    <property type="match status" value="1"/>
</dbReference>
<dbReference type="AlphaFoldDB" id="A0A1Y6CKN9"/>
<gene>
    <name evidence="5" type="ORF">SAMN05428998_12837</name>
</gene>
<dbReference type="EMBL" id="FWZX01000028">
    <property type="protein sequence ID" value="SMF69076.1"/>
    <property type="molecule type" value="Genomic_DNA"/>
</dbReference>